<name>A0ABD0PYG6_CIRMR</name>
<gene>
    <name evidence="4" type="ORF">M9458_024371</name>
</gene>
<keyword evidence="2" id="KW-1015">Disulfide bond</keyword>
<organism evidence="4 5">
    <name type="scientific">Cirrhinus mrigala</name>
    <name type="common">Mrigala</name>
    <dbReference type="NCBI Taxonomy" id="683832"/>
    <lineage>
        <taxon>Eukaryota</taxon>
        <taxon>Metazoa</taxon>
        <taxon>Chordata</taxon>
        <taxon>Craniata</taxon>
        <taxon>Vertebrata</taxon>
        <taxon>Euteleostomi</taxon>
        <taxon>Actinopterygii</taxon>
        <taxon>Neopterygii</taxon>
        <taxon>Teleostei</taxon>
        <taxon>Ostariophysi</taxon>
        <taxon>Cypriniformes</taxon>
        <taxon>Cyprinidae</taxon>
        <taxon>Labeoninae</taxon>
        <taxon>Labeonini</taxon>
        <taxon>Cirrhinus</taxon>
    </lineage>
</organism>
<reference evidence="4 5" key="1">
    <citation type="submission" date="2024-05" db="EMBL/GenBank/DDBJ databases">
        <title>Genome sequencing and assembly of Indian major carp, Cirrhinus mrigala (Hamilton, 1822).</title>
        <authorList>
            <person name="Mohindra V."/>
            <person name="Chowdhury L.M."/>
            <person name="Lal K."/>
            <person name="Jena J.K."/>
        </authorList>
    </citation>
    <scope>NUCLEOTIDE SEQUENCE [LARGE SCALE GENOMIC DNA]</scope>
    <source>
        <strain evidence="4">CM1030</strain>
        <tissue evidence="4">Blood</tissue>
    </source>
</reference>
<accession>A0ABD0PYG6</accession>
<comment type="caution">
    <text evidence="4">The sequence shown here is derived from an EMBL/GenBank/DDBJ whole genome shotgun (WGS) entry which is preliminary data.</text>
</comment>
<evidence type="ECO:0000313" key="4">
    <source>
        <dbReference type="EMBL" id="KAL0178929.1"/>
    </source>
</evidence>
<feature type="non-terminal residue" evidence="4">
    <location>
        <position position="81"/>
    </location>
</feature>
<dbReference type="AlphaFoldDB" id="A0ABD0PYG6"/>
<dbReference type="EMBL" id="JAMKFB020000012">
    <property type="protein sequence ID" value="KAL0178929.1"/>
    <property type="molecule type" value="Genomic_DNA"/>
</dbReference>
<protein>
    <recommendedName>
        <fullName evidence="3">UMOD/GP2/OIT3-like D8C domain-containing protein</fullName>
    </recommendedName>
</protein>
<proteinExistence type="predicted"/>
<dbReference type="Pfam" id="PF23283">
    <property type="entry name" value="D8C_UMOD"/>
    <property type="match status" value="1"/>
</dbReference>
<keyword evidence="5" id="KW-1185">Reference proteome</keyword>
<sequence>MSEWCVVYSGCGGETGLYLNGSHPRVEDGVVTREVLGSYMWSRQCDTYTSTSIQVKACPGDYYVYEFVKPNISTPTPTYCA</sequence>
<evidence type="ECO:0000256" key="2">
    <source>
        <dbReference type="ARBA" id="ARBA00023157"/>
    </source>
</evidence>
<evidence type="ECO:0000256" key="1">
    <source>
        <dbReference type="ARBA" id="ARBA00022729"/>
    </source>
</evidence>
<feature type="domain" description="UMOD/GP2/OIT3-like D8C" evidence="3">
    <location>
        <begin position="1"/>
        <end position="81"/>
    </location>
</feature>
<evidence type="ECO:0000313" key="5">
    <source>
        <dbReference type="Proteomes" id="UP001529510"/>
    </source>
</evidence>
<evidence type="ECO:0000259" key="3">
    <source>
        <dbReference type="Pfam" id="PF23283"/>
    </source>
</evidence>
<keyword evidence="1" id="KW-0732">Signal</keyword>
<dbReference type="Proteomes" id="UP001529510">
    <property type="component" value="Unassembled WGS sequence"/>
</dbReference>
<dbReference type="InterPro" id="IPR057774">
    <property type="entry name" value="D8C_UMOD/GP2/OIT3-like"/>
</dbReference>